<organism evidence="3 4">
    <name type="scientific">Achlya hypogyna</name>
    <name type="common">Oomycete</name>
    <name type="synonym">Protoachlya hypogyna</name>
    <dbReference type="NCBI Taxonomy" id="1202772"/>
    <lineage>
        <taxon>Eukaryota</taxon>
        <taxon>Sar</taxon>
        <taxon>Stramenopiles</taxon>
        <taxon>Oomycota</taxon>
        <taxon>Saprolegniomycetes</taxon>
        <taxon>Saprolegniales</taxon>
        <taxon>Achlyaceae</taxon>
        <taxon>Achlya</taxon>
    </lineage>
</organism>
<feature type="non-terminal residue" evidence="3">
    <location>
        <position position="96"/>
    </location>
</feature>
<evidence type="ECO:0000256" key="2">
    <source>
        <dbReference type="SAM" id="SignalP"/>
    </source>
</evidence>
<keyword evidence="1" id="KW-0812">Transmembrane</keyword>
<dbReference type="AlphaFoldDB" id="A0A1V9Y4F3"/>
<protein>
    <recommendedName>
        <fullName evidence="5">Secreted protein</fullName>
    </recommendedName>
</protein>
<dbReference type="Proteomes" id="UP000243579">
    <property type="component" value="Unassembled WGS sequence"/>
</dbReference>
<keyword evidence="1" id="KW-0472">Membrane</keyword>
<name>A0A1V9Y4F3_ACHHY</name>
<dbReference type="STRING" id="1202772.A0A1V9Y4F3"/>
<reference evidence="3 4" key="1">
    <citation type="journal article" date="2014" name="Genome Biol. Evol.">
        <title>The secreted proteins of Achlya hypogyna and Thraustotheca clavata identify the ancestral oomycete secretome and reveal gene acquisitions by horizontal gene transfer.</title>
        <authorList>
            <person name="Misner I."/>
            <person name="Blouin N."/>
            <person name="Leonard G."/>
            <person name="Richards T.A."/>
            <person name="Lane C.E."/>
        </authorList>
    </citation>
    <scope>NUCLEOTIDE SEQUENCE [LARGE SCALE GENOMIC DNA]</scope>
    <source>
        <strain evidence="3 4">ATCC 48635</strain>
    </source>
</reference>
<comment type="caution">
    <text evidence="3">The sequence shown here is derived from an EMBL/GenBank/DDBJ whole genome shotgun (WGS) entry which is preliminary data.</text>
</comment>
<gene>
    <name evidence="3" type="ORF">ACHHYP_17442</name>
</gene>
<accession>A0A1V9Y4F3</accession>
<keyword evidence="4" id="KW-1185">Reference proteome</keyword>
<evidence type="ECO:0000313" key="4">
    <source>
        <dbReference type="Proteomes" id="UP000243579"/>
    </source>
</evidence>
<feature type="transmembrane region" description="Helical" evidence="1">
    <location>
        <begin position="46"/>
        <end position="70"/>
    </location>
</feature>
<evidence type="ECO:0008006" key="5">
    <source>
        <dbReference type="Google" id="ProtNLM"/>
    </source>
</evidence>
<dbReference type="EMBL" id="JNBR01002921">
    <property type="protein sequence ID" value="OQR80594.1"/>
    <property type="molecule type" value="Genomic_DNA"/>
</dbReference>
<feature type="signal peptide" evidence="2">
    <location>
        <begin position="1"/>
        <end position="22"/>
    </location>
</feature>
<sequence length="96" mass="10223">MSAPSFTLLLVTLLAWCQVVSALTVNGNSTFDNQVNKILHWDGSDFSSLGLGPEVIAGIAIALGLVVTFFGYKLVRPCIFVAGFVIGSVIFFLIAE</sequence>
<keyword evidence="1" id="KW-1133">Transmembrane helix</keyword>
<evidence type="ECO:0000313" key="3">
    <source>
        <dbReference type="EMBL" id="OQR80594.1"/>
    </source>
</evidence>
<dbReference type="OrthoDB" id="78234at2759"/>
<evidence type="ECO:0000256" key="1">
    <source>
        <dbReference type="SAM" id="Phobius"/>
    </source>
</evidence>
<proteinExistence type="predicted"/>
<feature type="transmembrane region" description="Helical" evidence="1">
    <location>
        <begin position="77"/>
        <end position="95"/>
    </location>
</feature>
<keyword evidence="2" id="KW-0732">Signal</keyword>
<feature type="chain" id="PRO_5012167243" description="Secreted protein" evidence="2">
    <location>
        <begin position="23"/>
        <end position="96"/>
    </location>
</feature>